<evidence type="ECO:0000313" key="6">
    <source>
        <dbReference type="EMBL" id="KAK3365329.1"/>
    </source>
</evidence>
<organism evidence="6 7">
    <name type="scientific">Lasiosphaeria ovina</name>
    <dbReference type="NCBI Taxonomy" id="92902"/>
    <lineage>
        <taxon>Eukaryota</taxon>
        <taxon>Fungi</taxon>
        <taxon>Dikarya</taxon>
        <taxon>Ascomycota</taxon>
        <taxon>Pezizomycotina</taxon>
        <taxon>Sordariomycetes</taxon>
        <taxon>Sordariomycetidae</taxon>
        <taxon>Sordariales</taxon>
        <taxon>Lasiosphaeriaceae</taxon>
        <taxon>Lasiosphaeria</taxon>
    </lineage>
</organism>
<dbReference type="InterPro" id="IPR008271">
    <property type="entry name" value="Ser/Thr_kinase_AS"/>
</dbReference>
<dbReference type="SUPFAM" id="SSF48403">
    <property type="entry name" value="Ankyrin repeat"/>
    <property type="match status" value="1"/>
</dbReference>
<dbReference type="Proteomes" id="UP001287356">
    <property type="component" value="Unassembled WGS sequence"/>
</dbReference>
<dbReference type="PROSITE" id="PS00108">
    <property type="entry name" value="PROTEIN_KINASE_ST"/>
    <property type="match status" value="1"/>
</dbReference>
<dbReference type="SMART" id="SM00220">
    <property type="entry name" value="S_TKc"/>
    <property type="match status" value="1"/>
</dbReference>
<dbReference type="Gene3D" id="1.10.510.10">
    <property type="entry name" value="Transferase(Phosphotransferase) domain 1"/>
    <property type="match status" value="1"/>
</dbReference>
<keyword evidence="1" id="KW-0677">Repeat</keyword>
<dbReference type="AlphaFoldDB" id="A0AAE0JVX8"/>
<evidence type="ECO:0000313" key="7">
    <source>
        <dbReference type="Proteomes" id="UP001287356"/>
    </source>
</evidence>
<dbReference type="PANTHER" id="PTHR24198">
    <property type="entry name" value="ANKYRIN REPEAT AND PROTEIN KINASE DOMAIN-CONTAINING PROTEIN"/>
    <property type="match status" value="1"/>
</dbReference>
<evidence type="ECO:0000256" key="4">
    <source>
        <dbReference type="SAM" id="MobiDB-lite"/>
    </source>
</evidence>
<dbReference type="SUPFAM" id="SSF56112">
    <property type="entry name" value="Protein kinase-like (PK-like)"/>
    <property type="match status" value="1"/>
</dbReference>
<name>A0AAE0JVX8_9PEZI</name>
<dbReference type="GO" id="GO:0004672">
    <property type="term" value="F:protein kinase activity"/>
    <property type="evidence" value="ECO:0007669"/>
    <property type="project" value="InterPro"/>
</dbReference>
<comment type="caution">
    <text evidence="6">The sequence shown here is derived from an EMBL/GenBank/DDBJ whole genome shotgun (WGS) entry which is preliminary data.</text>
</comment>
<dbReference type="CDD" id="cd00180">
    <property type="entry name" value="PKc"/>
    <property type="match status" value="1"/>
</dbReference>
<sequence>MESDNTDTDNIDWALPDFPVSQSPGISAKISRELPQTVHGASLALLTRFVHTLVTRNVPELLFQLSSPRQSMYLGEGATYRVVKGRFEAHQVQEPGPGPKIDAAFKTAKVRIPQGFANLQPTIEEYQRLKSVLFEVEILSHPAMQNHPNIVSILGHSWFGLVGNAVVPAIALELAELGNARAFLARGTGDSSRRATEEIKTRLCGDVAAGLEFLHACKITHGDVKLDNVLIFEAEHSGTFIAKISDFERSPQNSHTRSYTGTTCYNAPESQEARRSQSSAPIDPKHLWLCDVFSYGLFVLEAFVDATFYGSLQGGEKLLNQVLLGSNLGGNDILPLALEIADRELRLCPQLLKICRAVCESTLPNRPSDRLRDGWAAIRRLLRYQNESGILPVNVFQSFNQDRQSPHSVLEIFSLHRVMRVSSDMGDGRMGPGIWSQLEEVATTSPSFEEKGRAAFGLFLCANIDFGYAPRHIDSLQKALESLTVSAEAGYPAAFAIGRRIFEANNLEVPDVFRQGPQDDALRRTLERLAQLPNSDYYSAAVRAFWPPALRDAARGLLPTLPEINDLFAMPTWVDDQSRVMGGEYFKGYAEENFLLHRAIISSSRETCERLMMLGCDVNAKMPGGITPLGLACRCAEVDIIQLLLGGDADASLPDDNNTLPLHWLALLPGGDITDCILTRLADSCNRSGRPLDTTSHAFFDDLGLVTGGDALSWAIQCRNHDLVRALLCKGFIDPVVGSRIAKSNLRVAAATLCVRAVECLLKYIKQHEGSDFEKLHVMRDLFPSFGSSPVDCSSDVHRWIMHGRTLGTANRDFIDTLERFGGRMDYADTLKFASVGNLPLMRELVRRGVNTNIPINDLRVTPLSLAIFTAQSYKGYDCIRYLLSLGAQTYANGETPIGLACNRFDVSPELLSLICAARPDDVDVYDAQGFTPLLTLTGRGEGLAAVKVLVQAGANVRCEGRIVEDQDDLDGRPRAGETALAYAIGAFNWEIAEYLLEKGASLEYGVACGRRQTVLHLLVNETFIGVANNRTGYMEKALFLASKLLTHDRGRDLANEPNYQDITPCDLAMVLGLPLLLEAFIRIAPRGVGAVALELGPIICDQTTSIGKVPRMFQVDGEDIVLSFGDVQGRVSFVDYKKRLESVKVVCERATASLLA</sequence>
<proteinExistence type="predicted"/>
<dbReference type="Pfam" id="PF00069">
    <property type="entry name" value="Pkinase"/>
    <property type="match status" value="1"/>
</dbReference>
<feature type="region of interest" description="Disordered" evidence="4">
    <location>
        <begin position="252"/>
        <end position="277"/>
    </location>
</feature>
<evidence type="ECO:0000256" key="2">
    <source>
        <dbReference type="ARBA" id="ARBA00023043"/>
    </source>
</evidence>
<protein>
    <recommendedName>
        <fullName evidence="5">Protein kinase domain-containing protein</fullName>
    </recommendedName>
</protein>
<reference evidence="6" key="2">
    <citation type="submission" date="2023-06" db="EMBL/GenBank/DDBJ databases">
        <authorList>
            <consortium name="Lawrence Berkeley National Laboratory"/>
            <person name="Haridas S."/>
            <person name="Hensen N."/>
            <person name="Bonometti L."/>
            <person name="Westerberg I."/>
            <person name="Brannstrom I.O."/>
            <person name="Guillou S."/>
            <person name="Cros-Aarteil S."/>
            <person name="Calhoun S."/>
            <person name="Kuo A."/>
            <person name="Mondo S."/>
            <person name="Pangilinan J."/>
            <person name="Riley R."/>
            <person name="Labutti K."/>
            <person name="Andreopoulos B."/>
            <person name="Lipzen A."/>
            <person name="Chen C."/>
            <person name="Yanf M."/>
            <person name="Daum C."/>
            <person name="Ng V."/>
            <person name="Clum A."/>
            <person name="Steindorff A."/>
            <person name="Ohm R."/>
            <person name="Martin F."/>
            <person name="Silar P."/>
            <person name="Natvig D."/>
            <person name="Lalanne C."/>
            <person name="Gautier V."/>
            <person name="Ament-Velasquez S.L."/>
            <person name="Kruys A."/>
            <person name="Hutchinson M.I."/>
            <person name="Powell A.J."/>
            <person name="Barry K."/>
            <person name="Miller A.N."/>
            <person name="Grigoriev I.V."/>
            <person name="Debuchy R."/>
            <person name="Gladieux P."/>
            <person name="Thoren M.H."/>
            <person name="Johannesson H."/>
        </authorList>
    </citation>
    <scope>NUCLEOTIDE SEQUENCE</scope>
    <source>
        <strain evidence="6">CBS 958.72</strain>
    </source>
</reference>
<dbReference type="GO" id="GO:0005524">
    <property type="term" value="F:ATP binding"/>
    <property type="evidence" value="ECO:0007669"/>
    <property type="project" value="InterPro"/>
</dbReference>
<dbReference type="InterPro" id="IPR002110">
    <property type="entry name" value="Ankyrin_rpt"/>
</dbReference>
<dbReference type="PROSITE" id="PS50088">
    <property type="entry name" value="ANK_REPEAT"/>
    <property type="match status" value="1"/>
</dbReference>
<gene>
    <name evidence="6" type="ORF">B0T24DRAFT_683946</name>
</gene>
<accession>A0AAE0JVX8</accession>
<dbReference type="Gene3D" id="1.25.40.20">
    <property type="entry name" value="Ankyrin repeat-containing domain"/>
    <property type="match status" value="2"/>
</dbReference>
<dbReference type="PROSITE" id="PS50297">
    <property type="entry name" value="ANK_REP_REGION"/>
    <property type="match status" value="1"/>
</dbReference>
<evidence type="ECO:0000256" key="3">
    <source>
        <dbReference type="PROSITE-ProRule" id="PRU00023"/>
    </source>
</evidence>
<feature type="compositionally biased region" description="Polar residues" evidence="4">
    <location>
        <begin position="252"/>
        <end position="269"/>
    </location>
</feature>
<dbReference type="InterPro" id="IPR036770">
    <property type="entry name" value="Ankyrin_rpt-contain_sf"/>
</dbReference>
<reference evidence="6" key="1">
    <citation type="journal article" date="2023" name="Mol. Phylogenet. Evol.">
        <title>Genome-scale phylogeny and comparative genomics of the fungal order Sordariales.</title>
        <authorList>
            <person name="Hensen N."/>
            <person name="Bonometti L."/>
            <person name="Westerberg I."/>
            <person name="Brannstrom I.O."/>
            <person name="Guillou S."/>
            <person name="Cros-Aarteil S."/>
            <person name="Calhoun S."/>
            <person name="Haridas S."/>
            <person name="Kuo A."/>
            <person name="Mondo S."/>
            <person name="Pangilinan J."/>
            <person name="Riley R."/>
            <person name="LaButti K."/>
            <person name="Andreopoulos B."/>
            <person name="Lipzen A."/>
            <person name="Chen C."/>
            <person name="Yan M."/>
            <person name="Daum C."/>
            <person name="Ng V."/>
            <person name="Clum A."/>
            <person name="Steindorff A."/>
            <person name="Ohm R.A."/>
            <person name="Martin F."/>
            <person name="Silar P."/>
            <person name="Natvig D.O."/>
            <person name="Lalanne C."/>
            <person name="Gautier V."/>
            <person name="Ament-Velasquez S.L."/>
            <person name="Kruys A."/>
            <person name="Hutchinson M.I."/>
            <person name="Powell A.J."/>
            <person name="Barry K."/>
            <person name="Miller A.N."/>
            <person name="Grigoriev I.V."/>
            <person name="Debuchy R."/>
            <person name="Gladieux P."/>
            <person name="Hiltunen Thoren M."/>
            <person name="Johannesson H."/>
        </authorList>
    </citation>
    <scope>NUCLEOTIDE SEQUENCE</scope>
    <source>
        <strain evidence="6">CBS 958.72</strain>
    </source>
</reference>
<keyword evidence="2 3" id="KW-0040">ANK repeat</keyword>
<keyword evidence="7" id="KW-1185">Reference proteome</keyword>
<dbReference type="PANTHER" id="PTHR24198:SF194">
    <property type="entry name" value="INVERSIN-A"/>
    <property type="match status" value="1"/>
</dbReference>
<evidence type="ECO:0000256" key="1">
    <source>
        <dbReference type="ARBA" id="ARBA00022737"/>
    </source>
</evidence>
<evidence type="ECO:0000259" key="5">
    <source>
        <dbReference type="PROSITE" id="PS50011"/>
    </source>
</evidence>
<dbReference type="SMART" id="SM00248">
    <property type="entry name" value="ANK"/>
    <property type="match status" value="8"/>
</dbReference>
<feature type="domain" description="Protein kinase" evidence="5">
    <location>
        <begin position="68"/>
        <end position="419"/>
    </location>
</feature>
<dbReference type="InterPro" id="IPR011009">
    <property type="entry name" value="Kinase-like_dom_sf"/>
</dbReference>
<dbReference type="InterPro" id="IPR000719">
    <property type="entry name" value="Prot_kinase_dom"/>
</dbReference>
<feature type="repeat" description="ANK" evidence="3">
    <location>
        <begin position="624"/>
        <end position="656"/>
    </location>
</feature>
<dbReference type="EMBL" id="JAULSN010000009">
    <property type="protein sequence ID" value="KAK3365329.1"/>
    <property type="molecule type" value="Genomic_DNA"/>
</dbReference>
<dbReference type="PROSITE" id="PS50011">
    <property type="entry name" value="PROTEIN_KINASE_DOM"/>
    <property type="match status" value="1"/>
</dbReference>
<dbReference type="Pfam" id="PF12796">
    <property type="entry name" value="Ank_2"/>
    <property type="match status" value="1"/>
</dbReference>